<dbReference type="PANTHER" id="PTHR11715:SF3">
    <property type="entry name" value="GLYCINE CLEAVAGE SYSTEM H PROTEIN-RELATED"/>
    <property type="match status" value="1"/>
</dbReference>
<comment type="similarity">
    <text evidence="1">Belongs to the GcvH family.</text>
</comment>
<dbReference type="SUPFAM" id="SSF51230">
    <property type="entry name" value="Single hybrid motif"/>
    <property type="match status" value="1"/>
</dbReference>
<dbReference type="PROSITE" id="PS00189">
    <property type="entry name" value="LIPOYL"/>
    <property type="match status" value="1"/>
</dbReference>
<feature type="domain" description="Lipoyl-binding" evidence="3">
    <location>
        <begin position="17"/>
        <end position="99"/>
    </location>
</feature>
<dbReference type="GO" id="GO:0019464">
    <property type="term" value="P:glycine decarboxylation via glycine cleavage system"/>
    <property type="evidence" value="ECO:0007669"/>
    <property type="project" value="InterPro"/>
</dbReference>
<proteinExistence type="inferred from homology"/>
<accession>A0AAF0BHE0</accession>
<dbReference type="InterPro" id="IPR002930">
    <property type="entry name" value="GCV_H"/>
</dbReference>
<sequence length="109" mass="12110">MKKLVGKYFWIKQEDEGYRIGLTNRGQDDLGTISFLSLPRVGEELEVNESFADVESDKTVTELLTPLAGTVAAINEEALDDPTVANAKNEDFAWLMVLNGVDKKDFEAL</sequence>
<evidence type="ECO:0000313" key="5">
    <source>
        <dbReference type="Proteomes" id="UP001179600"/>
    </source>
</evidence>
<evidence type="ECO:0000256" key="2">
    <source>
        <dbReference type="ARBA" id="ARBA00022823"/>
    </source>
</evidence>
<dbReference type="PROSITE" id="PS50968">
    <property type="entry name" value="BIOTINYL_LIPOYL"/>
    <property type="match status" value="1"/>
</dbReference>
<dbReference type="Gene3D" id="2.40.50.100">
    <property type="match status" value="1"/>
</dbReference>
<dbReference type="InterPro" id="IPR033753">
    <property type="entry name" value="GCV_H/Fam206"/>
</dbReference>
<dbReference type="InterPro" id="IPR000089">
    <property type="entry name" value="Biotin_lipoyl"/>
</dbReference>
<name>A0AAF0BHE0_9ENTE</name>
<dbReference type="RefSeq" id="WP_023605798.1">
    <property type="nucleotide sequence ID" value="NZ_BKBT01000001.1"/>
</dbReference>
<dbReference type="CDD" id="cd06848">
    <property type="entry name" value="GCS_H"/>
    <property type="match status" value="1"/>
</dbReference>
<dbReference type="AlphaFoldDB" id="A0AAF0BHE0"/>
<dbReference type="Pfam" id="PF01597">
    <property type="entry name" value="GCV_H"/>
    <property type="match status" value="1"/>
</dbReference>
<evidence type="ECO:0000313" key="4">
    <source>
        <dbReference type="EMBL" id="WCG22295.1"/>
    </source>
</evidence>
<dbReference type="GO" id="GO:0009249">
    <property type="term" value="P:protein lipoylation"/>
    <property type="evidence" value="ECO:0007669"/>
    <property type="project" value="TreeGrafter"/>
</dbReference>
<reference evidence="4" key="1">
    <citation type="submission" date="2023-01" db="EMBL/GenBank/DDBJ databases">
        <title>Oxazolidinone resistance genes in florfenicol resistant enterococci from beef cattle and veal calves at slaughter.</title>
        <authorList>
            <person name="Biggel M."/>
        </authorList>
    </citation>
    <scope>NUCLEOTIDE SEQUENCE</scope>
    <source>
        <strain evidence="4">K204-1</strain>
    </source>
</reference>
<dbReference type="GeneID" id="72384318"/>
<dbReference type="GO" id="GO:0005829">
    <property type="term" value="C:cytosol"/>
    <property type="evidence" value="ECO:0007669"/>
    <property type="project" value="TreeGrafter"/>
</dbReference>
<keyword evidence="2" id="KW-0450">Lipoyl</keyword>
<dbReference type="PANTHER" id="PTHR11715">
    <property type="entry name" value="GLYCINE CLEAVAGE SYSTEM H PROTEIN"/>
    <property type="match status" value="1"/>
</dbReference>
<dbReference type="InterPro" id="IPR003016">
    <property type="entry name" value="2-oxoA_DH_lipoyl-BS"/>
</dbReference>
<protein>
    <submittedName>
        <fullName evidence="4">Glycine cleavage system protein H</fullName>
    </submittedName>
</protein>
<evidence type="ECO:0000256" key="1">
    <source>
        <dbReference type="ARBA" id="ARBA00009249"/>
    </source>
</evidence>
<dbReference type="InterPro" id="IPR011053">
    <property type="entry name" value="Single_hybrid_motif"/>
</dbReference>
<dbReference type="Proteomes" id="UP001179600">
    <property type="component" value="Chromosome"/>
</dbReference>
<dbReference type="EMBL" id="CP116507">
    <property type="protein sequence ID" value="WCG22295.1"/>
    <property type="molecule type" value="Genomic_DNA"/>
</dbReference>
<dbReference type="GO" id="GO:0005960">
    <property type="term" value="C:glycine cleavage complex"/>
    <property type="evidence" value="ECO:0007669"/>
    <property type="project" value="InterPro"/>
</dbReference>
<organism evidence="4 5">
    <name type="scientific">Vagococcus lutrae</name>
    <dbReference type="NCBI Taxonomy" id="81947"/>
    <lineage>
        <taxon>Bacteria</taxon>
        <taxon>Bacillati</taxon>
        <taxon>Bacillota</taxon>
        <taxon>Bacilli</taxon>
        <taxon>Lactobacillales</taxon>
        <taxon>Enterococcaceae</taxon>
        <taxon>Vagococcus</taxon>
    </lineage>
</organism>
<gene>
    <name evidence="4" type="ORF">PML95_07785</name>
</gene>
<evidence type="ECO:0000259" key="3">
    <source>
        <dbReference type="PROSITE" id="PS50968"/>
    </source>
</evidence>